<organism evidence="1 2">
    <name type="scientific">Motilibacter rhizosphaerae</name>
    <dbReference type="NCBI Taxonomy" id="598652"/>
    <lineage>
        <taxon>Bacteria</taxon>
        <taxon>Bacillati</taxon>
        <taxon>Actinomycetota</taxon>
        <taxon>Actinomycetes</taxon>
        <taxon>Motilibacterales</taxon>
        <taxon>Motilibacteraceae</taxon>
        <taxon>Motilibacter</taxon>
    </lineage>
</organism>
<protein>
    <submittedName>
        <fullName evidence="1">Uncharacterized protein</fullName>
    </submittedName>
</protein>
<name>A0A4Q7NVD7_9ACTN</name>
<evidence type="ECO:0000313" key="1">
    <source>
        <dbReference type="EMBL" id="RZS91147.1"/>
    </source>
</evidence>
<dbReference type="EMBL" id="SGXD01000001">
    <property type="protein sequence ID" value="RZS91147.1"/>
    <property type="molecule type" value="Genomic_DNA"/>
</dbReference>
<keyword evidence="2" id="KW-1185">Reference proteome</keyword>
<evidence type="ECO:0000313" key="2">
    <source>
        <dbReference type="Proteomes" id="UP000293638"/>
    </source>
</evidence>
<gene>
    <name evidence="1" type="ORF">EV189_0381</name>
</gene>
<proteinExistence type="predicted"/>
<sequence>MTEPAPDPPGDLSVDDYGRSWTDDEAALLGRWSQGDLLDGPHLAWAEPSTDAYVAPVLVDTTAEAADRALRNWQVSRSDIPFRWAAITSQTCDIGAAPPGSRHPFVQVSPVISLEGWSENSITTIKKHGRVDLVALTAPPSPGDWAVDLRVSLPVTKEALLAGVPRPGFATENDALAFAERIAVKFYRPALHSSLSEKLPDSLAAHMRSVRKQKPEWWQKLDEIRVRVLDGTRLRPMRVQLIFVERVPLDAEEREVWRSWAKAFGKEMASTAGSEMDPVLFQTLDELPSRLYVESVPVRESVSPR</sequence>
<accession>A0A4Q7NVD7</accession>
<reference evidence="1 2" key="1">
    <citation type="submission" date="2019-02" db="EMBL/GenBank/DDBJ databases">
        <title>Genomic Encyclopedia of Type Strains, Phase IV (KMG-IV): sequencing the most valuable type-strain genomes for metagenomic binning, comparative biology and taxonomic classification.</title>
        <authorList>
            <person name="Goeker M."/>
        </authorList>
    </citation>
    <scope>NUCLEOTIDE SEQUENCE [LARGE SCALE GENOMIC DNA]</scope>
    <source>
        <strain evidence="1 2">DSM 45622</strain>
    </source>
</reference>
<dbReference type="RefSeq" id="WP_130491253.1">
    <property type="nucleotide sequence ID" value="NZ_SGXD01000001.1"/>
</dbReference>
<dbReference type="Proteomes" id="UP000293638">
    <property type="component" value="Unassembled WGS sequence"/>
</dbReference>
<comment type="caution">
    <text evidence="1">The sequence shown here is derived from an EMBL/GenBank/DDBJ whole genome shotgun (WGS) entry which is preliminary data.</text>
</comment>
<dbReference type="OrthoDB" id="4737576at2"/>
<dbReference type="AlphaFoldDB" id="A0A4Q7NVD7"/>